<evidence type="ECO:0000313" key="1">
    <source>
        <dbReference type="EMBL" id="ANB16703.1"/>
    </source>
</evidence>
<proteinExistence type="predicted"/>
<keyword evidence="2" id="KW-1185">Reference proteome</keyword>
<reference evidence="1 2" key="1">
    <citation type="submission" date="2016-04" db="EMBL/GenBank/DDBJ databases">
        <title>Complete genome sequence of Dokdonella koreensis DS-123T.</title>
        <authorList>
            <person name="Kim J.F."/>
            <person name="Lee H."/>
            <person name="Kwak M.-J."/>
        </authorList>
    </citation>
    <scope>NUCLEOTIDE SEQUENCE [LARGE SCALE GENOMIC DNA]</scope>
    <source>
        <strain evidence="1 2">DS-123</strain>
    </source>
</reference>
<protein>
    <submittedName>
        <fullName evidence="1">Uncharacterized protein</fullName>
    </submittedName>
</protein>
<sequence>MQHGPAVVMGSAVINITPPAHAAAGLAGHRDGRPAGRRGRAAHLTPTTVARFQGRTFRRAARVVADTLGRPSLVGHHPLA</sequence>
<accession>A0A167GLP8</accession>
<dbReference type="Proteomes" id="UP000076830">
    <property type="component" value="Chromosome"/>
</dbReference>
<organism evidence="1 2">
    <name type="scientific">Dokdonella koreensis DS-123</name>
    <dbReference type="NCBI Taxonomy" id="1300342"/>
    <lineage>
        <taxon>Bacteria</taxon>
        <taxon>Pseudomonadati</taxon>
        <taxon>Pseudomonadota</taxon>
        <taxon>Gammaproteobacteria</taxon>
        <taxon>Lysobacterales</taxon>
        <taxon>Rhodanobacteraceae</taxon>
        <taxon>Dokdonella</taxon>
    </lineage>
</organism>
<dbReference type="AlphaFoldDB" id="A0A167GLP8"/>
<evidence type="ECO:0000313" key="2">
    <source>
        <dbReference type="Proteomes" id="UP000076830"/>
    </source>
</evidence>
<name>A0A167GLP8_9GAMM</name>
<dbReference type="KEGG" id="dko:I596_667"/>
<gene>
    <name evidence="1" type="ORF">I596_667</name>
</gene>
<dbReference type="EMBL" id="CP015249">
    <property type="protein sequence ID" value="ANB16703.1"/>
    <property type="molecule type" value="Genomic_DNA"/>
</dbReference>